<protein>
    <recommendedName>
        <fullName evidence="8">FLZ-type domain-containing protein</fullName>
    </recommendedName>
</protein>
<dbReference type="PANTHER" id="PTHR33059">
    <property type="entry name" value="FCS-LIKE ZINC FINGER 5"/>
    <property type="match status" value="1"/>
</dbReference>
<feature type="region of interest" description="Disordered" evidence="7">
    <location>
        <begin position="149"/>
        <end position="183"/>
    </location>
</feature>
<comment type="subcellular location">
    <subcellularLocation>
        <location evidence="1">Cytoplasm</location>
    </subcellularLocation>
</comment>
<feature type="compositionally biased region" description="Low complexity" evidence="7">
    <location>
        <begin position="164"/>
        <end position="177"/>
    </location>
</feature>
<dbReference type="PANTHER" id="PTHR33059:SF76">
    <property type="entry name" value="FCS-LIKE ZINC FINGER 7"/>
    <property type="match status" value="1"/>
</dbReference>
<feature type="domain" description="FLZ-type" evidence="8">
    <location>
        <begin position="107"/>
        <end position="151"/>
    </location>
</feature>
<name>A0ABD1MAG6_9FABA</name>
<evidence type="ECO:0000256" key="3">
    <source>
        <dbReference type="ARBA" id="ARBA00022490"/>
    </source>
</evidence>
<dbReference type="PROSITE" id="PS51795">
    <property type="entry name" value="ZF_FLZ"/>
    <property type="match status" value="1"/>
</dbReference>
<evidence type="ECO:0000256" key="2">
    <source>
        <dbReference type="ARBA" id="ARBA00009374"/>
    </source>
</evidence>
<organism evidence="9 10">
    <name type="scientific">Flemingia macrophylla</name>
    <dbReference type="NCBI Taxonomy" id="520843"/>
    <lineage>
        <taxon>Eukaryota</taxon>
        <taxon>Viridiplantae</taxon>
        <taxon>Streptophyta</taxon>
        <taxon>Embryophyta</taxon>
        <taxon>Tracheophyta</taxon>
        <taxon>Spermatophyta</taxon>
        <taxon>Magnoliopsida</taxon>
        <taxon>eudicotyledons</taxon>
        <taxon>Gunneridae</taxon>
        <taxon>Pentapetalae</taxon>
        <taxon>rosids</taxon>
        <taxon>fabids</taxon>
        <taxon>Fabales</taxon>
        <taxon>Fabaceae</taxon>
        <taxon>Papilionoideae</taxon>
        <taxon>50 kb inversion clade</taxon>
        <taxon>NPAAA clade</taxon>
        <taxon>indigoferoid/millettioid clade</taxon>
        <taxon>Phaseoleae</taxon>
        <taxon>Flemingia</taxon>
    </lineage>
</organism>
<keyword evidence="3" id="KW-0963">Cytoplasm</keyword>
<proteinExistence type="inferred from homology"/>
<feature type="compositionally biased region" description="Basic and acidic residues" evidence="7">
    <location>
        <begin position="149"/>
        <end position="163"/>
    </location>
</feature>
<evidence type="ECO:0000313" key="10">
    <source>
        <dbReference type="Proteomes" id="UP001603857"/>
    </source>
</evidence>
<feature type="zinc finger region" description="FLZ-type" evidence="6">
    <location>
        <begin position="107"/>
        <end position="151"/>
    </location>
</feature>
<keyword evidence="5" id="KW-0863">Zinc-finger</keyword>
<evidence type="ECO:0000259" key="8">
    <source>
        <dbReference type="PROSITE" id="PS51795"/>
    </source>
</evidence>
<sequence length="183" mass="20239">MLVMRRTTSMSGGMAVETREEVMSEPLNLQHDEGNDSIKDPHVVATGTQNELVDNHAKNVFEAKGYGYGEQNLMGMDMGIPLSPTATNIHRHSQNHTNPNNIHTSSHFLRTCDLCKCRLAPGRDIYMYRGDTAFCSLECREKQMKQDQRKEKLKAGTNKEHRLAAAAGTAGKASTKSETAACN</sequence>
<dbReference type="InterPro" id="IPR007650">
    <property type="entry name" value="Zf-FLZ_dom"/>
</dbReference>
<dbReference type="Pfam" id="PF04570">
    <property type="entry name" value="zf-FLZ"/>
    <property type="match status" value="1"/>
</dbReference>
<evidence type="ECO:0000256" key="6">
    <source>
        <dbReference type="PROSITE-ProRule" id="PRU01131"/>
    </source>
</evidence>
<evidence type="ECO:0000313" key="9">
    <source>
        <dbReference type="EMBL" id="KAL2332783.1"/>
    </source>
</evidence>
<comment type="caution">
    <text evidence="9">The sequence shown here is derived from an EMBL/GenBank/DDBJ whole genome shotgun (WGS) entry which is preliminary data.</text>
</comment>
<keyword evidence="4" id="KW-0479">Metal-binding</keyword>
<dbReference type="EMBL" id="JBGMDY010000005">
    <property type="protein sequence ID" value="KAL2332783.1"/>
    <property type="molecule type" value="Genomic_DNA"/>
</dbReference>
<evidence type="ECO:0000256" key="5">
    <source>
        <dbReference type="ARBA" id="ARBA00022771"/>
    </source>
</evidence>
<accession>A0ABD1MAG6</accession>
<evidence type="ECO:0000256" key="4">
    <source>
        <dbReference type="ARBA" id="ARBA00022723"/>
    </source>
</evidence>
<comment type="similarity">
    <text evidence="2">Belongs to the FLZ family.</text>
</comment>
<evidence type="ECO:0000256" key="1">
    <source>
        <dbReference type="ARBA" id="ARBA00004496"/>
    </source>
</evidence>
<dbReference type="Proteomes" id="UP001603857">
    <property type="component" value="Unassembled WGS sequence"/>
</dbReference>
<keyword evidence="5" id="KW-0862">Zinc</keyword>
<evidence type="ECO:0000256" key="7">
    <source>
        <dbReference type="SAM" id="MobiDB-lite"/>
    </source>
</evidence>
<keyword evidence="10" id="KW-1185">Reference proteome</keyword>
<reference evidence="9 10" key="1">
    <citation type="submission" date="2024-08" db="EMBL/GenBank/DDBJ databases">
        <title>Insights into the chromosomal genome structure of Flemingia macrophylla.</title>
        <authorList>
            <person name="Ding Y."/>
            <person name="Zhao Y."/>
            <person name="Bi W."/>
            <person name="Wu M."/>
            <person name="Zhao G."/>
            <person name="Gong Y."/>
            <person name="Li W."/>
            <person name="Zhang P."/>
        </authorList>
    </citation>
    <scope>NUCLEOTIDE SEQUENCE [LARGE SCALE GENOMIC DNA]</scope>
    <source>
        <strain evidence="9">DYQJB</strain>
        <tissue evidence="9">Leaf</tissue>
    </source>
</reference>
<dbReference type="AlphaFoldDB" id="A0ABD1MAG6"/>
<gene>
    <name evidence="9" type="ORF">Fmac_013996</name>
</gene>
<dbReference type="GO" id="GO:0005737">
    <property type="term" value="C:cytoplasm"/>
    <property type="evidence" value="ECO:0007669"/>
    <property type="project" value="UniProtKB-SubCell"/>
</dbReference>
<dbReference type="GO" id="GO:0008270">
    <property type="term" value="F:zinc ion binding"/>
    <property type="evidence" value="ECO:0007669"/>
    <property type="project" value="UniProtKB-KW"/>
</dbReference>